<evidence type="ECO:0000313" key="2">
    <source>
        <dbReference type="EMBL" id="GJT41344.1"/>
    </source>
</evidence>
<proteinExistence type="predicted"/>
<comment type="caution">
    <text evidence="2">The sequence shown here is derived from an EMBL/GenBank/DDBJ whole genome shotgun (WGS) entry which is preliminary data.</text>
</comment>
<feature type="compositionally biased region" description="Basic and acidic residues" evidence="1">
    <location>
        <begin position="136"/>
        <end position="160"/>
    </location>
</feature>
<reference evidence="2" key="1">
    <citation type="journal article" date="2022" name="Int. J. Mol. Sci.">
        <title>Draft Genome of Tanacetum Coccineum: Genomic Comparison of Closely Related Tanacetum-Family Plants.</title>
        <authorList>
            <person name="Yamashiro T."/>
            <person name="Shiraishi A."/>
            <person name="Nakayama K."/>
            <person name="Satake H."/>
        </authorList>
    </citation>
    <scope>NUCLEOTIDE SEQUENCE</scope>
</reference>
<protein>
    <submittedName>
        <fullName evidence="2">Uncharacterized protein</fullName>
    </submittedName>
</protein>
<evidence type="ECO:0000313" key="3">
    <source>
        <dbReference type="Proteomes" id="UP001151760"/>
    </source>
</evidence>
<feature type="region of interest" description="Disordered" evidence="1">
    <location>
        <begin position="120"/>
        <end position="219"/>
    </location>
</feature>
<dbReference type="Proteomes" id="UP001151760">
    <property type="component" value="Unassembled WGS sequence"/>
</dbReference>
<gene>
    <name evidence="2" type="ORF">Tco_0941209</name>
</gene>
<organism evidence="2 3">
    <name type="scientific">Tanacetum coccineum</name>
    <dbReference type="NCBI Taxonomy" id="301880"/>
    <lineage>
        <taxon>Eukaryota</taxon>
        <taxon>Viridiplantae</taxon>
        <taxon>Streptophyta</taxon>
        <taxon>Embryophyta</taxon>
        <taxon>Tracheophyta</taxon>
        <taxon>Spermatophyta</taxon>
        <taxon>Magnoliopsida</taxon>
        <taxon>eudicotyledons</taxon>
        <taxon>Gunneridae</taxon>
        <taxon>Pentapetalae</taxon>
        <taxon>asterids</taxon>
        <taxon>campanulids</taxon>
        <taxon>Asterales</taxon>
        <taxon>Asteraceae</taxon>
        <taxon>Asteroideae</taxon>
        <taxon>Anthemideae</taxon>
        <taxon>Anthemidinae</taxon>
        <taxon>Tanacetum</taxon>
    </lineage>
</organism>
<evidence type="ECO:0000256" key="1">
    <source>
        <dbReference type="SAM" id="MobiDB-lite"/>
    </source>
</evidence>
<name>A0ABQ5DR70_9ASTR</name>
<keyword evidence="3" id="KW-1185">Reference proteome</keyword>
<feature type="compositionally biased region" description="Acidic residues" evidence="1">
    <location>
        <begin position="173"/>
        <end position="184"/>
    </location>
</feature>
<sequence>MISTALSPPQVTPTISIVQQTTTPIPTPPIITEAPTITTAVPESDALSVVQLRVAKLKKDVSELKKIDHSAKALATLKHTADLIQKYSVKPAPESSKIQKPKIDLEQEYEKSASEIRKIKREQAEKQKMPKYTIRSTDKATLKEYDQKSARMKNAMDKGVADTVKNYKRQHDDDDDDDDDDEDPSAGPNQSKKTKRRRTKEPESSKKPTTAKDAIVQKV</sequence>
<reference evidence="2" key="2">
    <citation type="submission" date="2022-01" db="EMBL/GenBank/DDBJ databases">
        <authorList>
            <person name="Yamashiro T."/>
            <person name="Shiraishi A."/>
            <person name="Satake H."/>
            <person name="Nakayama K."/>
        </authorList>
    </citation>
    <scope>NUCLEOTIDE SEQUENCE</scope>
</reference>
<dbReference type="EMBL" id="BQNB010015554">
    <property type="protein sequence ID" value="GJT41344.1"/>
    <property type="molecule type" value="Genomic_DNA"/>
</dbReference>
<accession>A0ABQ5DR70</accession>